<keyword evidence="1" id="KW-1133">Transmembrane helix</keyword>
<reference evidence="4" key="1">
    <citation type="journal article" date="2019" name="Int. J. Syst. Evol. Microbiol.">
        <title>The Global Catalogue of Microorganisms (GCM) 10K type strain sequencing project: providing services to taxonomists for standard genome sequencing and annotation.</title>
        <authorList>
            <consortium name="The Broad Institute Genomics Platform"/>
            <consortium name="The Broad Institute Genome Sequencing Center for Infectious Disease"/>
            <person name="Wu L."/>
            <person name="Ma J."/>
        </authorList>
    </citation>
    <scope>NUCLEOTIDE SEQUENCE [LARGE SCALE GENOMIC DNA]</scope>
    <source>
        <strain evidence="4">JCM 9687</strain>
    </source>
</reference>
<keyword evidence="4" id="KW-1185">Reference proteome</keyword>
<name>A0ABP6RW54_9PSEU</name>
<dbReference type="EMBL" id="BAAAYK010000038">
    <property type="protein sequence ID" value="GAA3361760.1"/>
    <property type="molecule type" value="Genomic_DNA"/>
</dbReference>
<evidence type="ECO:0000259" key="2">
    <source>
        <dbReference type="Pfam" id="PF23636"/>
    </source>
</evidence>
<dbReference type="InterPro" id="IPR055568">
    <property type="entry name" value="DUF7144"/>
</dbReference>
<feature type="transmembrane region" description="Helical" evidence="1">
    <location>
        <begin position="60"/>
        <end position="82"/>
    </location>
</feature>
<sequence length="138" mass="14738">MATLVPHPRQRPTGWVGWVYFAAFMLVLTGVVQIVNGLFALARSGTTYLTPGGEWVRLDLYGVGLGFLLLGVVLAAVGMGLFGGRTWARVVAVVLAVLSVLANVVLFAASPLWSSVAIVVDVLVVYALVMHGREAWRS</sequence>
<dbReference type="Proteomes" id="UP001500483">
    <property type="component" value="Unassembled WGS sequence"/>
</dbReference>
<keyword evidence="1" id="KW-0812">Transmembrane</keyword>
<proteinExistence type="predicted"/>
<feature type="transmembrane region" description="Helical" evidence="1">
    <location>
        <begin position="87"/>
        <end position="106"/>
    </location>
</feature>
<dbReference type="Pfam" id="PF23636">
    <property type="entry name" value="DUF7144"/>
    <property type="match status" value="1"/>
</dbReference>
<protein>
    <recommendedName>
        <fullName evidence="2">DUF7144 domain-containing protein</fullName>
    </recommendedName>
</protein>
<evidence type="ECO:0000313" key="3">
    <source>
        <dbReference type="EMBL" id="GAA3361760.1"/>
    </source>
</evidence>
<evidence type="ECO:0000313" key="4">
    <source>
        <dbReference type="Proteomes" id="UP001500483"/>
    </source>
</evidence>
<organism evidence="3 4">
    <name type="scientific">Saccharopolyspora gregorii</name>
    <dbReference type="NCBI Taxonomy" id="33914"/>
    <lineage>
        <taxon>Bacteria</taxon>
        <taxon>Bacillati</taxon>
        <taxon>Actinomycetota</taxon>
        <taxon>Actinomycetes</taxon>
        <taxon>Pseudonocardiales</taxon>
        <taxon>Pseudonocardiaceae</taxon>
        <taxon>Saccharopolyspora</taxon>
    </lineage>
</organism>
<dbReference type="RefSeq" id="WP_224965976.1">
    <property type="nucleotide sequence ID" value="NZ_BAAAYK010000038.1"/>
</dbReference>
<feature type="domain" description="DUF7144" evidence="2">
    <location>
        <begin position="18"/>
        <end position="133"/>
    </location>
</feature>
<evidence type="ECO:0000256" key="1">
    <source>
        <dbReference type="SAM" id="Phobius"/>
    </source>
</evidence>
<feature type="transmembrane region" description="Helical" evidence="1">
    <location>
        <begin position="18"/>
        <end position="40"/>
    </location>
</feature>
<accession>A0ABP6RW54</accession>
<keyword evidence="1" id="KW-0472">Membrane</keyword>
<feature type="transmembrane region" description="Helical" evidence="1">
    <location>
        <begin position="112"/>
        <end position="129"/>
    </location>
</feature>
<comment type="caution">
    <text evidence="3">The sequence shown here is derived from an EMBL/GenBank/DDBJ whole genome shotgun (WGS) entry which is preliminary data.</text>
</comment>
<gene>
    <name evidence="3" type="ORF">GCM10020366_46990</name>
</gene>